<dbReference type="EMBL" id="OZ034817">
    <property type="protein sequence ID" value="CAL1384214.1"/>
    <property type="molecule type" value="Genomic_DNA"/>
</dbReference>
<name>A0AAV2EE84_9ROSI</name>
<evidence type="ECO:0000313" key="1">
    <source>
        <dbReference type="EMBL" id="CAL1384214.1"/>
    </source>
</evidence>
<accession>A0AAV2EE84</accession>
<reference evidence="1 2" key="1">
    <citation type="submission" date="2024-04" db="EMBL/GenBank/DDBJ databases">
        <authorList>
            <person name="Fracassetti M."/>
        </authorList>
    </citation>
    <scope>NUCLEOTIDE SEQUENCE [LARGE SCALE GENOMIC DNA]</scope>
</reference>
<keyword evidence="2" id="KW-1185">Reference proteome</keyword>
<organism evidence="1 2">
    <name type="scientific">Linum trigynum</name>
    <dbReference type="NCBI Taxonomy" id="586398"/>
    <lineage>
        <taxon>Eukaryota</taxon>
        <taxon>Viridiplantae</taxon>
        <taxon>Streptophyta</taxon>
        <taxon>Embryophyta</taxon>
        <taxon>Tracheophyta</taxon>
        <taxon>Spermatophyta</taxon>
        <taxon>Magnoliopsida</taxon>
        <taxon>eudicotyledons</taxon>
        <taxon>Gunneridae</taxon>
        <taxon>Pentapetalae</taxon>
        <taxon>rosids</taxon>
        <taxon>fabids</taxon>
        <taxon>Malpighiales</taxon>
        <taxon>Linaceae</taxon>
        <taxon>Linum</taxon>
    </lineage>
</organism>
<gene>
    <name evidence="1" type="ORF">LTRI10_LOCUS25439</name>
</gene>
<dbReference type="Proteomes" id="UP001497516">
    <property type="component" value="Chromosome 4"/>
</dbReference>
<evidence type="ECO:0000313" key="2">
    <source>
        <dbReference type="Proteomes" id="UP001497516"/>
    </source>
</evidence>
<proteinExistence type="predicted"/>
<protein>
    <submittedName>
        <fullName evidence="1">Uncharacterized protein</fullName>
    </submittedName>
</protein>
<dbReference type="AlphaFoldDB" id="A0AAV2EE84"/>
<sequence>MPYIDGLLDTRTLPDVELSLICFPNAELSLIRQAQTWISPGTTKPDANLKSRGHRMRVHRTDVHCSEPNHAPIPLVVTG</sequence>